<evidence type="ECO:0000259" key="1">
    <source>
        <dbReference type="Pfam" id="PF20150"/>
    </source>
</evidence>
<dbReference type="HOGENOM" id="CLU_997651_0_0_1"/>
<dbReference type="Pfam" id="PF20150">
    <property type="entry name" value="2EXR"/>
    <property type="match status" value="1"/>
</dbReference>
<dbReference type="EMBL" id="KE145367">
    <property type="protein sequence ID" value="EPE29367.1"/>
    <property type="molecule type" value="Genomic_DNA"/>
</dbReference>
<keyword evidence="3" id="KW-1185">Reference proteome</keyword>
<proteinExistence type="predicted"/>
<dbReference type="RefSeq" id="XP_008083476.1">
    <property type="nucleotide sequence ID" value="XM_008085285.1"/>
</dbReference>
<dbReference type="InterPro" id="IPR045518">
    <property type="entry name" value="2EXR"/>
</dbReference>
<evidence type="ECO:0000313" key="2">
    <source>
        <dbReference type="EMBL" id="EPE29367.1"/>
    </source>
</evidence>
<dbReference type="Proteomes" id="UP000016922">
    <property type="component" value="Unassembled WGS sequence"/>
</dbReference>
<dbReference type="GeneID" id="19459585"/>
<feature type="domain" description="2EXR" evidence="1">
    <location>
        <begin position="6"/>
        <end position="93"/>
    </location>
</feature>
<name>S3CSG5_GLAL2</name>
<gene>
    <name evidence="2" type="ORF">GLAREA_00527</name>
</gene>
<dbReference type="OrthoDB" id="3469466at2759"/>
<evidence type="ECO:0000313" key="3">
    <source>
        <dbReference type="Proteomes" id="UP000016922"/>
    </source>
</evidence>
<dbReference type="PANTHER" id="PTHR35910:SF1">
    <property type="entry name" value="2EXR DOMAIN-CONTAINING PROTEIN"/>
    <property type="match status" value="1"/>
</dbReference>
<organism evidence="2 3">
    <name type="scientific">Glarea lozoyensis (strain ATCC 20868 / MF5171)</name>
    <dbReference type="NCBI Taxonomy" id="1116229"/>
    <lineage>
        <taxon>Eukaryota</taxon>
        <taxon>Fungi</taxon>
        <taxon>Dikarya</taxon>
        <taxon>Ascomycota</taxon>
        <taxon>Pezizomycotina</taxon>
        <taxon>Leotiomycetes</taxon>
        <taxon>Helotiales</taxon>
        <taxon>Helotiaceae</taxon>
        <taxon>Glarea</taxon>
    </lineage>
</organism>
<reference evidence="2 3" key="1">
    <citation type="journal article" date="2013" name="BMC Genomics">
        <title>Genomics-driven discovery of the pneumocandin biosynthetic gene cluster in the fungus Glarea lozoyensis.</title>
        <authorList>
            <person name="Chen L."/>
            <person name="Yue Q."/>
            <person name="Zhang X."/>
            <person name="Xiang M."/>
            <person name="Wang C."/>
            <person name="Li S."/>
            <person name="Che Y."/>
            <person name="Ortiz-Lopez F.J."/>
            <person name="Bills G.F."/>
            <person name="Liu X."/>
            <person name="An Z."/>
        </authorList>
    </citation>
    <scope>NUCLEOTIDE SEQUENCE [LARGE SCALE GENOMIC DNA]</scope>
    <source>
        <strain evidence="3">ATCC 20868 / MF5171</strain>
    </source>
</reference>
<dbReference type="AlphaFoldDB" id="S3CSG5"/>
<dbReference type="KEGG" id="glz:GLAREA_00527"/>
<sequence>MAQNSFPLFSQLPLELRLQIWHHALPPPSQVYELSMYAANFYAAAALDDEIDEWALPEGYLGDLWNILQIPRRSTPGIYQTCQEARRLSRRHYIAHERGWELNDTSLIPYVEKQQQPVKGDATLDVIFHHQVPHPTTSRRKSHILCSSDDLIHFLPFDDRLRDGTEFSTRIISDDELVQRFEGIRYLAISLPDLDGWLWQCPRSRLYFSQVDVLFVLRKETECSENYSINWDNYPKRVKNYSGQATDSNPIAAKSTMFVETLEAAVLEIEKIVTRQEGS</sequence>
<accession>S3CSG5</accession>
<protein>
    <recommendedName>
        <fullName evidence="1">2EXR domain-containing protein</fullName>
    </recommendedName>
</protein>
<dbReference type="PANTHER" id="PTHR35910">
    <property type="entry name" value="2EXR DOMAIN-CONTAINING PROTEIN"/>
    <property type="match status" value="1"/>
</dbReference>